<dbReference type="AlphaFoldDB" id="A0A9D1UGH4"/>
<name>A0A9D1UGH4_9BACT</name>
<organism evidence="1 2">
    <name type="scientific">Candidatus Onthomorpha intestinigallinarum</name>
    <dbReference type="NCBI Taxonomy" id="2840880"/>
    <lineage>
        <taxon>Bacteria</taxon>
        <taxon>Pseudomonadati</taxon>
        <taxon>Bacteroidota</taxon>
        <taxon>Bacteroidia</taxon>
        <taxon>Bacteroidales</taxon>
        <taxon>Candidatus Onthomorpha</taxon>
    </lineage>
</organism>
<sequence length="212" mass="23838">MKVRNLIISVVLIAAAVVLAVVLYNSIMHPVKFDQEYNKRSDAVIAKLKDIRTIQETYRSSKGEFCNDIDSLLLFLETGKVPMVQKYGEIPDGMNEAQALAAGVLKRDTTYVNPMKKLYEEGKMLTAKEEVKNLKYIPYADGNVTFKMAAKKINKGGIDVSVFLVEAPIDTYTFGMDRQDVINKKAELESKNKYAGWKVGDLEQVITDGNWE</sequence>
<dbReference type="EMBL" id="DXGG01000059">
    <property type="protein sequence ID" value="HIW86969.1"/>
    <property type="molecule type" value="Genomic_DNA"/>
</dbReference>
<accession>A0A9D1UGH4</accession>
<proteinExistence type="predicted"/>
<dbReference type="Proteomes" id="UP000824267">
    <property type="component" value="Unassembled WGS sequence"/>
</dbReference>
<reference evidence="1" key="1">
    <citation type="journal article" date="2021" name="PeerJ">
        <title>Extensive microbial diversity within the chicken gut microbiome revealed by metagenomics and culture.</title>
        <authorList>
            <person name="Gilroy R."/>
            <person name="Ravi A."/>
            <person name="Getino M."/>
            <person name="Pursley I."/>
            <person name="Horton D.L."/>
            <person name="Alikhan N.F."/>
            <person name="Baker D."/>
            <person name="Gharbi K."/>
            <person name="Hall N."/>
            <person name="Watson M."/>
            <person name="Adriaenssens E.M."/>
            <person name="Foster-Nyarko E."/>
            <person name="Jarju S."/>
            <person name="Secka A."/>
            <person name="Antonio M."/>
            <person name="Oren A."/>
            <person name="Chaudhuri R.R."/>
            <person name="La Ragione R."/>
            <person name="Hildebrand F."/>
            <person name="Pallen M.J."/>
        </authorList>
    </citation>
    <scope>NUCLEOTIDE SEQUENCE</scope>
    <source>
        <strain evidence="1">Gambia16-930</strain>
    </source>
</reference>
<evidence type="ECO:0000313" key="1">
    <source>
        <dbReference type="EMBL" id="HIW86969.1"/>
    </source>
</evidence>
<protein>
    <submittedName>
        <fullName evidence="1">Uncharacterized protein</fullName>
    </submittedName>
</protein>
<comment type="caution">
    <text evidence="1">The sequence shown here is derived from an EMBL/GenBank/DDBJ whole genome shotgun (WGS) entry which is preliminary data.</text>
</comment>
<reference evidence="1" key="2">
    <citation type="submission" date="2021-04" db="EMBL/GenBank/DDBJ databases">
        <authorList>
            <person name="Gilroy R."/>
        </authorList>
    </citation>
    <scope>NUCLEOTIDE SEQUENCE</scope>
    <source>
        <strain evidence="1">Gambia16-930</strain>
    </source>
</reference>
<gene>
    <name evidence="1" type="ORF">IAC47_01665</name>
</gene>
<evidence type="ECO:0000313" key="2">
    <source>
        <dbReference type="Proteomes" id="UP000824267"/>
    </source>
</evidence>